<gene>
    <name evidence="1" type="ORF">PHAMO_80115</name>
</gene>
<evidence type="ECO:0000313" key="1">
    <source>
        <dbReference type="EMBL" id="CCG43324.1"/>
    </source>
</evidence>
<proteinExistence type="predicted"/>
<sequence>MTNITHAAAADFTPPAPLAISEARFCQLFDELLEVRKLVSGGLCVHSGLHPEHGKLILVSTSMGDFASLADRLVS</sequence>
<dbReference type="RefSeq" id="WP_002731408.1">
    <property type="nucleotide sequence ID" value="NZ_CAHP01000060.1"/>
</dbReference>
<evidence type="ECO:0000313" key="2">
    <source>
        <dbReference type="Proteomes" id="UP000004169"/>
    </source>
</evidence>
<accession>H8FY86</accession>
<comment type="caution">
    <text evidence="1">The sequence shown here is derived from an EMBL/GenBank/DDBJ whole genome shotgun (WGS) entry which is preliminary data.</text>
</comment>
<organism evidence="1 2">
    <name type="scientific">Magnetospirillum molischianum DSM 120</name>
    <dbReference type="NCBI Taxonomy" id="1150626"/>
    <lineage>
        <taxon>Bacteria</taxon>
        <taxon>Pseudomonadati</taxon>
        <taxon>Pseudomonadota</taxon>
        <taxon>Alphaproteobacteria</taxon>
        <taxon>Rhodospirillales</taxon>
        <taxon>Rhodospirillaceae</taxon>
        <taxon>Magnetospirillum</taxon>
    </lineage>
</organism>
<dbReference type="EMBL" id="CAHP01000060">
    <property type="protein sequence ID" value="CCG43324.1"/>
    <property type="molecule type" value="Genomic_DNA"/>
</dbReference>
<dbReference type="AlphaFoldDB" id="H8FY86"/>
<keyword evidence="2" id="KW-1185">Reference proteome</keyword>
<name>H8FY86_MAGML</name>
<protein>
    <submittedName>
        <fullName evidence="1">Uncharacterized protein</fullName>
    </submittedName>
</protein>
<dbReference type="Proteomes" id="UP000004169">
    <property type="component" value="Unassembled WGS sequence"/>
</dbReference>
<reference evidence="1 2" key="1">
    <citation type="journal article" date="2012" name="J. Bacteriol.">
        <title>Draft Genome Sequence of the Purple Photosynthetic Bacterium Phaeospirillum molischianum DSM120, a Particularly Versatile Bacterium.</title>
        <authorList>
            <person name="Duquesne K."/>
            <person name="Prima V."/>
            <person name="Ji B."/>
            <person name="Rouy Z."/>
            <person name="Medigue C."/>
            <person name="Talla E."/>
            <person name="Sturgis J.N."/>
        </authorList>
    </citation>
    <scope>NUCLEOTIDE SEQUENCE [LARGE SCALE GENOMIC DNA]</scope>
    <source>
        <strain evidence="2">DSM120</strain>
    </source>
</reference>